<keyword evidence="2" id="KW-1185">Reference proteome</keyword>
<comment type="caution">
    <text evidence="1">The sequence shown here is derived from an EMBL/GenBank/DDBJ whole genome shotgun (WGS) entry which is preliminary data.</text>
</comment>
<sequence>MTYAVELEERPKGKGGTTLVVITDRPHSRTWLGLATRPVVPAEVAAAIRQARRQGWDPAADGAYRELRWPAAETATDAASTGDER</sequence>
<accession>A0ABU2LWA5</accession>
<gene>
    <name evidence="1" type="ORF">RNC47_26360</name>
</gene>
<dbReference type="Proteomes" id="UP001183420">
    <property type="component" value="Unassembled WGS sequence"/>
</dbReference>
<dbReference type="RefSeq" id="WP_311602185.1">
    <property type="nucleotide sequence ID" value="NZ_JAVREM010000049.1"/>
</dbReference>
<evidence type="ECO:0000313" key="2">
    <source>
        <dbReference type="Proteomes" id="UP001183420"/>
    </source>
</evidence>
<protein>
    <submittedName>
        <fullName evidence="1">Uncharacterized protein</fullName>
    </submittedName>
</protein>
<evidence type="ECO:0000313" key="1">
    <source>
        <dbReference type="EMBL" id="MDT0321863.1"/>
    </source>
</evidence>
<organism evidence="1 2">
    <name type="scientific">Streptomyces millisiae</name>
    <dbReference type="NCBI Taxonomy" id="3075542"/>
    <lineage>
        <taxon>Bacteria</taxon>
        <taxon>Bacillati</taxon>
        <taxon>Actinomycetota</taxon>
        <taxon>Actinomycetes</taxon>
        <taxon>Kitasatosporales</taxon>
        <taxon>Streptomycetaceae</taxon>
        <taxon>Streptomyces</taxon>
    </lineage>
</organism>
<name>A0ABU2LWA5_9ACTN</name>
<proteinExistence type="predicted"/>
<reference evidence="2" key="1">
    <citation type="submission" date="2023-07" db="EMBL/GenBank/DDBJ databases">
        <title>30 novel species of actinomycetes from the DSMZ collection.</title>
        <authorList>
            <person name="Nouioui I."/>
        </authorList>
    </citation>
    <scope>NUCLEOTIDE SEQUENCE [LARGE SCALE GENOMIC DNA]</scope>
    <source>
        <strain evidence="2">DSM 44918</strain>
    </source>
</reference>
<dbReference type="EMBL" id="JAVREM010000049">
    <property type="protein sequence ID" value="MDT0321863.1"/>
    <property type="molecule type" value="Genomic_DNA"/>
</dbReference>